<feature type="coiled-coil region" evidence="11">
    <location>
        <begin position="3034"/>
        <end position="3090"/>
    </location>
</feature>
<dbReference type="Proteomes" id="UP000186817">
    <property type="component" value="Unassembled WGS sequence"/>
</dbReference>
<dbReference type="GO" id="GO:0004518">
    <property type="term" value="F:nuclease activity"/>
    <property type="evidence" value="ECO:0007669"/>
    <property type="project" value="UniProtKB-KW"/>
</dbReference>
<dbReference type="InterPro" id="IPR036691">
    <property type="entry name" value="Endo/exonu/phosph_ase_sf"/>
</dbReference>
<evidence type="ECO:0000256" key="6">
    <source>
        <dbReference type="ARBA" id="ARBA00022763"/>
    </source>
</evidence>
<comment type="cofactor">
    <cofactor evidence="2">
        <name>Mg(2+)</name>
        <dbReference type="ChEBI" id="CHEBI:18420"/>
    </cofactor>
</comment>
<dbReference type="PANTHER" id="PTHR15822:SF4">
    <property type="entry name" value="TYROSYL-DNA PHOSPHODIESTERASE 2"/>
    <property type="match status" value="1"/>
</dbReference>
<evidence type="ECO:0000256" key="3">
    <source>
        <dbReference type="ARBA" id="ARBA00004322"/>
    </source>
</evidence>
<feature type="coiled-coil region" evidence="11">
    <location>
        <begin position="1201"/>
        <end position="1228"/>
    </location>
</feature>
<comment type="cofactor">
    <cofactor evidence="1">
        <name>Mn(2+)</name>
        <dbReference type="ChEBI" id="CHEBI:29035"/>
    </cofactor>
</comment>
<feature type="coiled-coil region" evidence="11">
    <location>
        <begin position="1395"/>
        <end position="1422"/>
    </location>
</feature>
<name>A0A1Q9DKM4_SYMMI</name>
<evidence type="ECO:0000256" key="12">
    <source>
        <dbReference type="SAM" id="MobiDB-lite"/>
    </source>
</evidence>
<evidence type="ECO:0000313" key="15">
    <source>
        <dbReference type="Proteomes" id="UP000186817"/>
    </source>
</evidence>
<dbReference type="GO" id="GO:0046872">
    <property type="term" value="F:metal ion binding"/>
    <property type="evidence" value="ECO:0007669"/>
    <property type="project" value="UniProtKB-KW"/>
</dbReference>
<dbReference type="EMBL" id="LSRX01000493">
    <property type="protein sequence ID" value="OLP95726.1"/>
    <property type="molecule type" value="Genomic_DNA"/>
</dbReference>
<keyword evidence="8" id="KW-0460">Magnesium</keyword>
<comment type="subcellular location">
    <subcellularLocation>
        <location evidence="3">Nucleus</location>
        <location evidence="3">PML body</location>
    </subcellularLocation>
</comment>
<feature type="coiled-coil region" evidence="11">
    <location>
        <begin position="2304"/>
        <end position="2360"/>
    </location>
</feature>
<sequence length="4382" mass="497767">MPPPPPPPRLVPRPTKSPATAVVAAGLSDLGEAGLPPGLAPRPTKAPTTAVGATELSNLGLEAALEARANKLRSVETRVRQRDGTLLVEQRGQHGFTCEVAGHEDSKPQYLEDQEHGLSRLSPKIFDEAAHRWRPTEAVSPEDAARLNEAQLSQRGLRLVTYNVWFSEYRQRIRAQALFGILSATKADIVCLQEVTPKFLSWLREEDFVRTNYALSDSVGTTLRGSELAYGVVLLVRRELHLSSLLLHELPSQMSRALLLASLPLPTHELRVATAHLESLNATQLRLEQLTQICKILTEDGQASSVFAGDMNFGDKAPEEQVLCQAGFVDSANCGHTMPFDDVHSQPLRIDRVFVSSAPGGSWRLLPGPCQRLGEKPAINPDEDVFGVLQDPRDGCPAADDEGETDPDMPTLVPVLPGEVPPRLSNLPSDHFGLLCDIELVQRKVAVGQSLQPCGAGHHVATAVRSFTRCRREGRGTEAGLRGRFDAAQLEVAVMEPGMTQSRLLPTVLLAASSWLLISLFGSQQTSFLAGTSPAASTRQSRTAMRGFKDDFYAWKDSLSKDEQALLLKQAQNEFDKKFRKSDEFSQDLPEEKIQSFAKVLKKFFDNAAQHALNALTSFNHVQELPLPLPSEEKDDYKKATAGKVGLGSKQGNQKDADQRTPDYDALKNKAALVSYDFGLKRRVVEIDRDADRRWMYASMRARVEEAEGKEPSDSAPFEDLYKFSKETAETVHKFIADANSASSAPAGLKKDIEKVLKENPPSDDFKVRFPRVLHERLAKKMGSLQREIEDYAANHSEAETKEFKTRTAPEELLKTAAEVIKPYYEAREANEKKVQDLKAFFRSQKDVNGKTKADIVKEIFKVMPKYSDTPMPPLDEEMLADLAKIPAKLDGECQFKHSWGTAEKLYKSEAIDSFGNKYLLGVYETVKEAEKAFDEWNKDMCSVEATKYEQAGADVKESLSGWAKQQEAALAEDQDEVDRLRKALEEARFKDDFYAWKDSLSKDEQALLLKQAQNEFDKKFRKSDEFSQDLPEEKIQSFAKVLKKFFDNATQHALNALRSFNHVQELPLPLPSEEKDDYKKDADQRTPDYDALKNKAALVSYDFGLKRRVVEIDRDADRRWMYASMRARVEEAEGKEPSDSAPFEDLYKFSKETAETVHKFIADANSASSAPAGLKKDIEKVLKENPPSDDFKVRFPRVLHERLAKKMGSLQREIEDYAANHSEAETKEFKTRTAPEELLKTAAEVIKPYYEAREANEKKVQDLKAFFRSQKDVKGKTKADIVKEIFKVMPKYSDTPMPPLDEEMLADLAKIPAKLDGECQFKHSWGTAEKLYKSEAIDSFGNKYLLGVYETVKEAEKAFDEWNKEHPGCHSYSVMQLMYEQAGADVKESLSGWAKQQEAALAEDQDEVDRLRKALEEARMTQSRLLPTVLLAASSWLLISLFGSQQTSFLAGTSPAGSSRQGRTAMRGFKDDFYAWKDSLSKDEQALLLKQAQNEFDKKFRKSDEFSQDLPEEKIQSFAKVLKKFFDNATQHALNALRSFNHVQELPLPLPSEEKDDYKKDADQRTPDYDALKNKAALVSYDFGLKRRVVEIDRDADRRWMYASMRARVEEAEGKEPSDSAPFEDLYKFSKETAETVHKFIADANSASSAPAGLKKDIEKVLKENPPSDDFKVRFPRVLHERLAKKMGSLQRDPLACFSLIFFFFLQWELRRWQEIEDYAANHSEAETKEFKTRTAPEELLKTAAEVIKPYYEAREANEKKVQDLKAFFRSQKDVKGKTKADIVKEIFKVMPKYSDTPMPPLDEEMLADLAKIPAKLDGECQFKHSWGTAEKLYKSEAIDSFGNKYLLGVYETVKEAEKAFDEWNKEYEQAGADVKESLSGWAKQQEAALAEDQDEVDRLRKALEDLTAELFLVPEISSSKCAEPRTSFLAGTSPAGSSRQGRTAMRGFKDDFYAWKDSLSKDEQALLLKQAQNEFDKKFRKSDEFSQDLPEEKIQSFAKVLKKFFDNEKEDYKKDADQRTPDYDALKNKAALVSYDFGLKRRVVEIDRDADRRWMYASMRARVEEAEGKEPSDSAPFEDLYKFSKETAETVHKFIADANSASSAPAGLKKDIEKVLKENPPSDDFKVRFPRVLHERLAKKMGSLQRDPLACFSLIFFFFLHWEIEDYAANHSEAETKEFKTRTAPEELLKTAAEVIKPYYEAREANEKKVQDLKAFFRSQKDVKGKTKADIVKEIFKVMPKYSDTPMPPLDEEMLADLAKIPAKLDGECQFKHSWGTAEKLYKSEAIDSFGNKYLLGVYETVKEAEKAFDEWNKEYEQAGADVKESLSGWAKQQEAALAEDQDEVDRLRKALEEARMTQSRLLPTVLLAASSWLLISLFGSQQTSFLTGTSPAASSRQSRTAMRGFKDDFYAWKDSLSKDEQALLLKQAQNEFDKKFRKSDEFSQDLPEEKIQSFAKVLKKFFDNAARHALNAVRSFNHVQELPLPSEEKDDYKKATAGKVGMDADQRTPDYDALKNKAALVSYDFGLKRRVVEIDRDADRRWMYASMRARVEEVGTCEEQPKSALGSPKSIENEIPLVGARGLSTPRHTYKVALVLMAPGTGMTQSRLLPTVLLAASSWLLISLFGSQQTSFLTGTSPAASSRQSRTAMRGFKDDFYAWKDSLSKDEQALLLKQAQNEFDKKFRKSDEFSQDLPEEKIQSFAKVLKKFFDNATQHALNALRSFNHVQELPLPLPSKEKDDYKKDADQRTPDYDALKNKAALVSYDFGLKRRVVEIDRDADRRWMYASMRARVEEAEGKEPSDSAPFEDLYKFSKETAETVHKFIADANSASSAPAGLKKDIEKVLKENPPSDDFKVRFPRVLHERLAKKMGSLQRDPLLAFSLPFFFFWHREIEDYAANHSEAETKEFKTRTAPEELLKTAAEVIKPYYEAREANEKKVQDLKAFFRSQKDVKGKTKADIVKEIFKVMPKYSDTPMPPLDEEMLADLAKIPAKLDGECQFKHSWGTAEKLYKSEAIDSFGNKYLLGVYETVKEAEKAFDEWNKEYEQAGADVKESLSGWAKQQEAALAEDQDEVDRLRKALEEADIVKEIFKVMPKYSDTPMPPLDEEMLADLAKIPAKLDGECQFKHSWGTAEKLYKSEAIDSFGNKYLLGVYETVKEAEKAFDEWNKEYEQAGADVKESLSGWAKQQEAALAEDQDEVDRLRKALEEAHSGAIRLYLQEFWPKCPAGMTQSRLLPTVLLAASSWLLISLFGSQQTSFLTGTSPAASSRQSRTAMRGFKDDFYAWKDSLSKDEQALLLKQAQNEFDKKFRKSDEFSQDLPEEKIQSFAKVLKKFFDNATQHALNALRSFNHVQELPLPLPSKEKDDYKKATTGKVGLGSKQGNQKDADQRTPDYDALKNKAALVSYDFGLKRRVVEIDRDADRRWMYASMRARVEEAEGKEPSDSAPFEDLYKFSKETAETVHKFIADANSASSAPAGLKKDIEKVLKENPPSDDFKVRFPRVLHERLAKKMGSLQRDPPACFSLIFFFFLHWEIEDYAANHSEAETKEFKTRTAPEELLKTAAEVIKPYYEAREANEKKVQDLKAFFRSQKDVKGKTKADIVKEIFKVMPKYSDTPMPPLDEEMLADLAKIPAKLDGECQFKHSWGTAEKLYKSEAIDSFGNKYLLGVYETVKEAEKAFDEWNKEYEQAGADVKESLSGWAKQQEAALAEDQDEVDRLRKALEEARMTQSRLLPTALLAASSWLLISLFGSQQTSFLTGTSPAASSRQSRTAMRGFKDDFYAWKDSLSKDEQALLLKQAQNEFDKKFRKSDEFSQDLPEEKIQSFAKVLKKFFDNATQHALNALRSFNHVQELPLPLPSEEKDDYKKDADQRTPDYDALKNKAALVSYDFGLKRRVVEIDRDADRRWMYASMRARVEEAEGKEPSDSAPFEDLYKFSKETAETVHKFIADANSASSAPAGLKKDIEKVLKENPPSDDFKVRFPRVLHERLAKKMGSLQRDPLACFSLIFFFFLQWELRRWQEIEDYAANHSEAETKEFKTRTAPEELLKTAAEVIKPYYEAREANEKKVQDLKAFFRSQKDVKGKTKADIVKEIFKVMPKYSDTPMPPLDEEMLADLAKIPAKLDGECQFKHSWGTAEKLYKSEAIDSFGNKYLLGVYETVKEAEKAFDEWNKEYEQAGADVKESLSGWAKQQEAALAEDQDEVDRLRKALEEAILELAPTAYAYSIHFTDADQRTPDYDALKNKAALVSYDFGLKRRVVEIDRDADRRWMYASMRARVEEAEGKEPSDSAPFEDLYKFSKETAETVHKFIADANSASSAPAGLKKDIEKVLKENPPSDDFKVRFPRVLHERLAKKMGSLQRDPPAYFSLFFFFFLH</sequence>
<evidence type="ECO:0000313" key="14">
    <source>
        <dbReference type="EMBL" id="OLP95726.1"/>
    </source>
</evidence>
<evidence type="ECO:0000256" key="11">
    <source>
        <dbReference type="SAM" id="Coils"/>
    </source>
</evidence>
<dbReference type="Gene3D" id="3.60.10.10">
    <property type="entry name" value="Endonuclease/exonuclease/phosphatase"/>
    <property type="match status" value="1"/>
</dbReference>
<reference evidence="14 15" key="1">
    <citation type="submission" date="2016-02" db="EMBL/GenBank/DDBJ databases">
        <title>Genome analysis of coral dinoflagellate symbionts highlights evolutionary adaptations to a symbiotic lifestyle.</title>
        <authorList>
            <person name="Aranda M."/>
            <person name="Li Y."/>
            <person name="Liew Y.J."/>
            <person name="Baumgarten S."/>
            <person name="Simakov O."/>
            <person name="Wilson M."/>
            <person name="Piel J."/>
            <person name="Ashoor H."/>
            <person name="Bougouffa S."/>
            <person name="Bajic V.B."/>
            <person name="Ryu T."/>
            <person name="Ravasi T."/>
            <person name="Bayer T."/>
            <person name="Micklem G."/>
            <person name="Kim H."/>
            <person name="Bhak J."/>
            <person name="Lajeunesse T.C."/>
            <person name="Voolstra C.R."/>
        </authorList>
    </citation>
    <scope>NUCLEOTIDE SEQUENCE [LARGE SCALE GENOMIC DNA]</scope>
    <source>
        <strain evidence="14 15">CCMP2467</strain>
    </source>
</reference>
<dbReference type="OrthoDB" id="9975959at2759"/>
<evidence type="ECO:0000256" key="4">
    <source>
        <dbReference type="ARBA" id="ARBA00022722"/>
    </source>
</evidence>
<gene>
    <name evidence="14" type="primary">tdp2</name>
    <name evidence="14" type="ORF">AK812_SmicGene22128</name>
</gene>
<organism evidence="14 15">
    <name type="scientific">Symbiodinium microadriaticum</name>
    <name type="common">Dinoflagellate</name>
    <name type="synonym">Zooxanthella microadriatica</name>
    <dbReference type="NCBI Taxonomy" id="2951"/>
    <lineage>
        <taxon>Eukaryota</taxon>
        <taxon>Sar</taxon>
        <taxon>Alveolata</taxon>
        <taxon>Dinophyceae</taxon>
        <taxon>Suessiales</taxon>
        <taxon>Symbiodiniaceae</taxon>
        <taxon>Symbiodinium</taxon>
    </lineage>
</organism>
<evidence type="ECO:0000256" key="1">
    <source>
        <dbReference type="ARBA" id="ARBA00001936"/>
    </source>
</evidence>
<dbReference type="Pfam" id="PF03372">
    <property type="entry name" value="Exo_endo_phos"/>
    <property type="match status" value="1"/>
</dbReference>
<evidence type="ECO:0000256" key="9">
    <source>
        <dbReference type="ARBA" id="ARBA00023204"/>
    </source>
</evidence>
<keyword evidence="5" id="KW-0479">Metal-binding</keyword>
<protein>
    <submittedName>
        <fullName evidence="14">Tyrosyl-DNA phosphodiesterase 2</fullName>
    </submittedName>
</protein>
<feature type="coiled-coil region" evidence="11">
    <location>
        <begin position="3160"/>
        <end position="3216"/>
    </location>
</feature>
<feature type="coiled-coil region" evidence="11">
    <location>
        <begin position="775"/>
        <end position="802"/>
    </location>
</feature>
<keyword evidence="7" id="KW-0378">Hydrolase</keyword>
<evidence type="ECO:0000259" key="13">
    <source>
        <dbReference type="Pfam" id="PF03372"/>
    </source>
</evidence>
<keyword evidence="6" id="KW-0227">DNA damage</keyword>
<feature type="coiled-coil region" evidence="11">
    <location>
        <begin position="1855"/>
        <end position="1911"/>
    </location>
</feature>
<feature type="coiled-coil region" evidence="11">
    <location>
        <begin position="4166"/>
        <end position="4222"/>
    </location>
</feature>
<proteinExistence type="predicted"/>
<dbReference type="GO" id="GO:0070260">
    <property type="term" value="F:5'-tyrosyl-DNA phosphodiesterase activity"/>
    <property type="evidence" value="ECO:0007669"/>
    <property type="project" value="TreeGrafter"/>
</dbReference>
<dbReference type="InterPro" id="IPR051547">
    <property type="entry name" value="TDP2-like"/>
</dbReference>
<feature type="coiled-coil region" evidence="11">
    <location>
        <begin position="964"/>
        <end position="991"/>
    </location>
</feature>
<keyword evidence="4" id="KW-0540">Nuclease</keyword>
<keyword evidence="10" id="KW-0539">Nucleus</keyword>
<evidence type="ECO:0000256" key="2">
    <source>
        <dbReference type="ARBA" id="ARBA00001946"/>
    </source>
</evidence>
<keyword evidence="11" id="KW-0175">Coiled coil</keyword>
<evidence type="ECO:0000256" key="7">
    <source>
        <dbReference type="ARBA" id="ARBA00022801"/>
    </source>
</evidence>
<dbReference type="GO" id="GO:0006302">
    <property type="term" value="P:double-strand break repair"/>
    <property type="evidence" value="ECO:0007669"/>
    <property type="project" value="TreeGrafter"/>
</dbReference>
<keyword evidence="15" id="KW-1185">Reference proteome</keyword>
<evidence type="ECO:0000256" key="10">
    <source>
        <dbReference type="ARBA" id="ARBA00023242"/>
    </source>
</evidence>
<evidence type="ECO:0000256" key="5">
    <source>
        <dbReference type="ARBA" id="ARBA00022723"/>
    </source>
</evidence>
<feature type="domain" description="Endonuclease/exonuclease/phosphatase" evidence="13">
    <location>
        <begin position="160"/>
        <end position="357"/>
    </location>
</feature>
<keyword evidence="9" id="KW-0234">DNA repair</keyword>
<evidence type="ECO:0000256" key="8">
    <source>
        <dbReference type="ARBA" id="ARBA00022842"/>
    </source>
</evidence>
<dbReference type="InterPro" id="IPR005135">
    <property type="entry name" value="Endo/exonuclease/phosphatase"/>
</dbReference>
<accession>A0A1Q9DKM4</accession>
<comment type="caution">
    <text evidence="14">The sequence shown here is derived from an EMBL/GenBank/DDBJ whole genome shotgun (WGS) entry which is preliminary data.</text>
</comment>
<dbReference type="GO" id="GO:0005737">
    <property type="term" value="C:cytoplasm"/>
    <property type="evidence" value="ECO:0007669"/>
    <property type="project" value="TreeGrafter"/>
</dbReference>
<dbReference type="PANTHER" id="PTHR15822">
    <property type="entry name" value="TRAF AND TNF RECEPTOR-ASSOCIATED PROTEIN"/>
    <property type="match status" value="1"/>
</dbReference>
<feature type="region of interest" description="Disordered" evidence="12">
    <location>
        <begin position="3376"/>
        <end position="3395"/>
    </location>
</feature>
<feature type="coiled-coil region" evidence="11">
    <location>
        <begin position="3677"/>
        <end position="3733"/>
    </location>
</feature>
<dbReference type="SUPFAM" id="SSF56219">
    <property type="entry name" value="DNase I-like"/>
    <property type="match status" value="1"/>
</dbReference>
<dbReference type="GO" id="GO:0003697">
    <property type="term" value="F:single-stranded DNA binding"/>
    <property type="evidence" value="ECO:0007669"/>
    <property type="project" value="TreeGrafter"/>
</dbReference>